<evidence type="ECO:0000256" key="9">
    <source>
        <dbReference type="ARBA" id="ARBA00022984"/>
    </source>
</evidence>
<dbReference type="GO" id="GO:0050380">
    <property type="term" value="F:undecaprenyl-diphosphatase activity"/>
    <property type="evidence" value="ECO:0007669"/>
    <property type="project" value="UniProtKB-UniRule"/>
</dbReference>
<dbReference type="PANTHER" id="PTHR30622">
    <property type="entry name" value="UNDECAPRENYL-DIPHOSPHATASE"/>
    <property type="match status" value="1"/>
</dbReference>
<evidence type="ECO:0000256" key="11">
    <source>
        <dbReference type="ARBA" id="ARBA00023136"/>
    </source>
</evidence>
<evidence type="ECO:0000256" key="16">
    <source>
        <dbReference type="ARBA" id="ARBA00047594"/>
    </source>
</evidence>
<evidence type="ECO:0000256" key="8">
    <source>
        <dbReference type="ARBA" id="ARBA00022960"/>
    </source>
</evidence>
<dbReference type="GO" id="GO:0005886">
    <property type="term" value="C:plasma membrane"/>
    <property type="evidence" value="ECO:0007669"/>
    <property type="project" value="UniProtKB-SubCell"/>
</dbReference>
<dbReference type="EMBL" id="QEKW01000020">
    <property type="protein sequence ID" value="PVZ03670.1"/>
    <property type="molecule type" value="Genomic_DNA"/>
</dbReference>
<evidence type="ECO:0000313" key="19">
    <source>
        <dbReference type="Proteomes" id="UP000245639"/>
    </source>
</evidence>
<dbReference type="OrthoDB" id="9808289at2"/>
<accession>A0A2U1EVD8</accession>
<keyword evidence="6 17" id="KW-0812">Transmembrane</keyword>
<evidence type="ECO:0000256" key="3">
    <source>
        <dbReference type="ARBA" id="ARBA00012374"/>
    </source>
</evidence>
<dbReference type="Proteomes" id="UP000245639">
    <property type="component" value="Unassembled WGS sequence"/>
</dbReference>
<dbReference type="GO" id="GO:0008360">
    <property type="term" value="P:regulation of cell shape"/>
    <property type="evidence" value="ECO:0007669"/>
    <property type="project" value="UniProtKB-KW"/>
</dbReference>
<comment type="miscellaneous">
    <text evidence="17">Bacitracin is thought to be involved in the inhibition of peptidoglycan synthesis by sequestering undecaprenyl diphosphate, thereby reducing the pool of lipid carrier available.</text>
</comment>
<dbReference type="GO" id="GO:0046677">
    <property type="term" value="P:response to antibiotic"/>
    <property type="evidence" value="ECO:0007669"/>
    <property type="project" value="UniProtKB-UniRule"/>
</dbReference>
<evidence type="ECO:0000256" key="10">
    <source>
        <dbReference type="ARBA" id="ARBA00022989"/>
    </source>
</evidence>
<dbReference type="AlphaFoldDB" id="A0A2U1EVD8"/>
<proteinExistence type="inferred from homology"/>
<evidence type="ECO:0000256" key="5">
    <source>
        <dbReference type="ARBA" id="ARBA00022475"/>
    </source>
</evidence>
<dbReference type="InterPro" id="IPR003824">
    <property type="entry name" value="UppP"/>
</dbReference>
<evidence type="ECO:0000256" key="2">
    <source>
        <dbReference type="ARBA" id="ARBA00010621"/>
    </source>
</evidence>
<comment type="catalytic activity">
    <reaction evidence="16 17">
        <text>di-trans,octa-cis-undecaprenyl diphosphate + H2O = di-trans,octa-cis-undecaprenyl phosphate + phosphate + H(+)</text>
        <dbReference type="Rhea" id="RHEA:28094"/>
        <dbReference type="ChEBI" id="CHEBI:15377"/>
        <dbReference type="ChEBI" id="CHEBI:15378"/>
        <dbReference type="ChEBI" id="CHEBI:43474"/>
        <dbReference type="ChEBI" id="CHEBI:58405"/>
        <dbReference type="ChEBI" id="CHEBI:60392"/>
        <dbReference type="EC" id="3.6.1.27"/>
    </reaction>
</comment>
<evidence type="ECO:0000256" key="17">
    <source>
        <dbReference type="HAMAP-Rule" id="MF_01006"/>
    </source>
</evidence>
<evidence type="ECO:0000256" key="13">
    <source>
        <dbReference type="ARBA" id="ARBA00023316"/>
    </source>
</evidence>
<evidence type="ECO:0000313" key="18">
    <source>
        <dbReference type="EMBL" id="PVZ03670.1"/>
    </source>
</evidence>
<feature type="transmembrane region" description="Helical" evidence="17">
    <location>
        <begin position="115"/>
        <end position="132"/>
    </location>
</feature>
<dbReference type="EC" id="3.6.1.27" evidence="3 17"/>
<feature type="transmembrane region" description="Helical" evidence="17">
    <location>
        <begin position="184"/>
        <end position="205"/>
    </location>
</feature>
<keyword evidence="9 17" id="KW-0573">Peptidoglycan synthesis</keyword>
<evidence type="ECO:0000256" key="1">
    <source>
        <dbReference type="ARBA" id="ARBA00004651"/>
    </source>
</evidence>
<keyword evidence="13 17" id="KW-0961">Cell wall biogenesis/degradation</keyword>
<keyword evidence="19" id="KW-1185">Reference proteome</keyword>
<dbReference type="GO" id="GO:0009252">
    <property type="term" value="P:peptidoglycan biosynthetic process"/>
    <property type="evidence" value="ECO:0007669"/>
    <property type="project" value="UniProtKB-KW"/>
</dbReference>
<dbReference type="Pfam" id="PF02673">
    <property type="entry name" value="BacA"/>
    <property type="match status" value="1"/>
</dbReference>
<gene>
    <name evidence="17" type="primary">uppP</name>
    <name evidence="18" type="ORF">C8D89_12027</name>
</gene>
<evidence type="ECO:0000256" key="6">
    <source>
        <dbReference type="ARBA" id="ARBA00022692"/>
    </source>
</evidence>
<feature type="transmembrane region" description="Helical" evidence="17">
    <location>
        <begin position="260"/>
        <end position="279"/>
    </location>
</feature>
<comment type="caution">
    <text evidence="18">The sequence shown here is derived from an EMBL/GenBank/DDBJ whole genome shotgun (WGS) entry which is preliminary data.</text>
</comment>
<evidence type="ECO:0000256" key="4">
    <source>
        <dbReference type="ARBA" id="ARBA00021581"/>
    </source>
</evidence>
<organism evidence="18 19">
    <name type="scientific">Actinomycetospora cinnamomea</name>
    <dbReference type="NCBI Taxonomy" id="663609"/>
    <lineage>
        <taxon>Bacteria</taxon>
        <taxon>Bacillati</taxon>
        <taxon>Actinomycetota</taxon>
        <taxon>Actinomycetes</taxon>
        <taxon>Pseudonocardiales</taxon>
        <taxon>Pseudonocardiaceae</taxon>
        <taxon>Actinomycetospora</taxon>
    </lineage>
</organism>
<dbReference type="NCBIfam" id="NF001392">
    <property type="entry name" value="PRK00281.2-1"/>
    <property type="match status" value="1"/>
</dbReference>
<dbReference type="GO" id="GO:0071555">
    <property type="term" value="P:cell wall organization"/>
    <property type="evidence" value="ECO:0007669"/>
    <property type="project" value="UniProtKB-KW"/>
</dbReference>
<keyword evidence="11 17" id="KW-0472">Membrane</keyword>
<keyword evidence="5 17" id="KW-1003">Cell membrane</keyword>
<feature type="transmembrane region" description="Helical" evidence="17">
    <location>
        <begin position="225"/>
        <end position="248"/>
    </location>
</feature>
<evidence type="ECO:0000256" key="7">
    <source>
        <dbReference type="ARBA" id="ARBA00022801"/>
    </source>
</evidence>
<feature type="transmembrane region" description="Helical" evidence="17">
    <location>
        <begin position="86"/>
        <end position="103"/>
    </location>
</feature>
<protein>
    <recommendedName>
        <fullName evidence="4 17">Undecaprenyl-diphosphatase</fullName>
        <ecNumber evidence="3 17">3.6.1.27</ecNumber>
    </recommendedName>
    <alternativeName>
        <fullName evidence="15 17">Bacitracin resistance protein</fullName>
    </alternativeName>
    <alternativeName>
        <fullName evidence="14 17">Undecaprenyl pyrophosphate phosphatase</fullName>
    </alternativeName>
</protein>
<evidence type="ECO:0000256" key="15">
    <source>
        <dbReference type="ARBA" id="ARBA00032932"/>
    </source>
</evidence>
<keyword evidence="8 17" id="KW-0133">Cell shape</keyword>
<dbReference type="PANTHER" id="PTHR30622:SF4">
    <property type="entry name" value="UNDECAPRENYL-DIPHOSPHATASE"/>
    <property type="match status" value="1"/>
</dbReference>
<comment type="subcellular location">
    <subcellularLocation>
        <location evidence="1 17">Cell membrane</location>
        <topology evidence="1 17">Multi-pass membrane protein</topology>
    </subcellularLocation>
</comment>
<keyword evidence="12 17" id="KW-0046">Antibiotic resistance</keyword>
<keyword evidence="10 17" id="KW-1133">Transmembrane helix</keyword>
<dbReference type="HAMAP" id="MF_01006">
    <property type="entry name" value="Undec_diphosphatase"/>
    <property type="match status" value="1"/>
</dbReference>
<name>A0A2U1EVD8_9PSEU</name>
<evidence type="ECO:0000256" key="12">
    <source>
        <dbReference type="ARBA" id="ARBA00023251"/>
    </source>
</evidence>
<reference evidence="18 19" key="1">
    <citation type="submission" date="2018-04" db="EMBL/GenBank/DDBJ databases">
        <title>Genomic Encyclopedia of Type Strains, Phase IV (KMG-IV): sequencing the most valuable type-strain genomes for metagenomic binning, comparative biology and taxonomic classification.</title>
        <authorList>
            <person name="Goeker M."/>
        </authorList>
    </citation>
    <scope>NUCLEOTIDE SEQUENCE [LARGE SCALE GENOMIC DNA]</scope>
    <source>
        <strain evidence="18 19">DSM 45771</strain>
    </source>
</reference>
<dbReference type="NCBIfam" id="TIGR00753">
    <property type="entry name" value="undec_PP_bacA"/>
    <property type="match status" value="1"/>
</dbReference>
<dbReference type="RefSeq" id="WP_116710805.1">
    <property type="nucleotide sequence ID" value="NZ_QEKW01000020.1"/>
</dbReference>
<comment type="function">
    <text evidence="17">Catalyzes the dephosphorylation of undecaprenyl diphosphate (UPP). Confers resistance to bacitracin.</text>
</comment>
<evidence type="ECO:0000256" key="14">
    <source>
        <dbReference type="ARBA" id="ARBA00032707"/>
    </source>
</evidence>
<sequence>MGWLEAIVLGIVQGLTEFLPVSSSAHLRITSAFFFGNDAGAAFTAVTQLGTETAVLIYFFSDIWRLLKAWCVGLVRREDRGYDFRLAWYVILGSLPIGVLGLAFEDAIKGPARNLYLNGAVLVIFGLILAAAERYGRQRRGPDQLSLRDGLVMGCAQAMALIPGVSRSGGTITAGLFLGLERAVAVRFSFLLALPAVFASGLTQIPDILDPTSADVQGGVVVFPSVAQMIVATLVAFVLGYASIAWLLRFVENHTIYVFVWYRVLLGLIVVLAVSNGVVPAT</sequence>
<comment type="similarity">
    <text evidence="2 17">Belongs to the UppP family.</text>
</comment>
<keyword evidence="7 17" id="KW-0378">Hydrolase</keyword>